<dbReference type="EMBL" id="LAZR01013862">
    <property type="protein sequence ID" value="KKM19992.1"/>
    <property type="molecule type" value="Genomic_DNA"/>
</dbReference>
<proteinExistence type="predicted"/>
<comment type="caution">
    <text evidence="1">The sequence shown here is derived from an EMBL/GenBank/DDBJ whole genome shotgun (WGS) entry which is preliminary data.</text>
</comment>
<gene>
    <name evidence="1" type="ORF">LCGC14_1650010</name>
</gene>
<organism evidence="1">
    <name type="scientific">marine sediment metagenome</name>
    <dbReference type="NCBI Taxonomy" id="412755"/>
    <lineage>
        <taxon>unclassified sequences</taxon>
        <taxon>metagenomes</taxon>
        <taxon>ecological metagenomes</taxon>
    </lineage>
</organism>
<accession>A0A0F9HXW8</accession>
<sequence length="34" mass="3832">MAIRTGLNIIIHIIAIDREDIKAPCTQKLVEKDV</sequence>
<evidence type="ECO:0000313" key="1">
    <source>
        <dbReference type="EMBL" id="KKM19992.1"/>
    </source>
</evidence>
<protein>
    <submittedName>
        <fullName evidence="1">Uncharacterized protein</fullName>
    </submittedName>
</protein>
<dbReference type="AlphaFoldDB" id="A0A0F9HXW8"/>
<name>A0A0F9HXW8_9ZZZZ</name>
<reference evidence="1" key="1">
    <citation type="journal article" date="2015" name="Nature">
        <title>Complex archaea that bridge the gap between prokaryotes and eukaryotes.</title>
        <authorList>
            <person name="Spang A."/>
            <person name="Saw J.H."/>
            <person name="Jorgensen S.L."/>
            <person name="Zaremba-Niedzwiedzka K."/>
            <person name="Martijn J."/>
            <person name="Lind A.E."/>
            <person name="van Eijk R."/>
            <person name="Schleper C."/>
            <person name="Guy L."/>
            <person name="Ettema T.J."/>
        </authorList>
    </citation>
    <scope>NUCLEOTIDE SEQUENCE</scope>
</reference>